<feature type="region of interest" description="Disordered" evidence="2">
    <location>
        <begin position="66"/>
        <end position="119"/>
    </location>
</feature>
<feature type="region of interest" description="Disordered" evidence="2">
    <location>
        <begin position="156"/>
        <end position="261"/>
    </location>
</feature>
<dbReference type="PROSITE" id="PS00463">
    <property type="entry name" value="ZN2_CY6_FUNGAL_1"/>
    <property type="match status" value="1"/>
</dbReference>
<dbReference type="InterPro" id="IPR036864">
    <property type="entry name" value="Zn2-C6_fun-type_DNA-bd_sf"/>
</dbReference>
<feature type="compositionally biased region" description="Polar residues" evidence="2">
    <location>
        <begin position="156"/>
        <end position="170"/>
    </location>
</feature>
<evidence type="ECO:0000256" key="1">
    <source>
        <dbReference type="ARBA" id="ARBA00023242"/>
    </source>
</evidence>
<dbReference type="PROSITE" id="PS50048">
    <property type="entry name" value="ZN2_CY6_FUNGAL_2"/>
    <property type="match status" value="1"/>
</dbReference>
<evidence type="ECO:0000259" key="3">
    <source>
        <dbReference type="PROSITE" id="PS50048"/>
    </source>
</evidence>
<evidence type="ECO:0000256" key="2">
    <source>
        <dbReference type="SAM" id="MobiDB-lite"/>
    </source>
</evidence>
<accession>A0AAE0I1W2</accession>
<evidence type="ECO:0000313" key="4">
    <source>
        <dbReference type="EMBL" id="KAK3317017.1"/>
    </source>
</evidence>
<organism evidence="4 5">
    <name type="scientific">Apodospora peruviana</name>
    <dbReference type="NCBI Taxonomy" id="516989"/>
    <lineage>
        <taxon>Eukaryota</taxon>
        <taxon>Fungi</taxon>
        <taxon>Dikarya</taxon>
        <taxon>Ascomycota</taxon>
        <taxon>Pezizomycotina</taxon>
        <taxon>Sordariomycetes</taxon>
        <taxon>Sordariomycetidae</taxon>
        <taxon>Sordariales</taxon>
        <taxon>Lasiosphaeriaceae</taxon>
        <taxon>Apodospora</taxon>
    </lineage>
</organism>
<keyword evidence="5" id="KW-1185">Reference proteome</keyword>
<feature type="compositionally biased region" description="Low complexity" evidence="2">
    <location>
        <begin position="231"/>
        <end position="240"/>
    </location>
</feature>
<feature type="domain" description="Zn(2)-C6 fungal-type" evidence="3">
    <location>
        <begin position="28"/>
        <end position="59"/>
    </location>
</feature>
<comment type="caution">
    <text evidence="4">The sequence shown here is derived from an EMBL/GenBank/DDBJ whole genome shotgun (WGS) entry which is preliminary data.</text>
</comment>
<dbReference type="Gene3D" id="4.10.240.10">
    <property type="entry name" value="Zn(2)-C6 fungal-type DNA-binding domain"/>
    <property type="match status" value="1"/>
</dbReference>
<feature type="region of interest" description="Disordered" evidence="2">
    <location>
        <begin position="288"/>
        <end position="310"/>
    </location>
</feature>
<reference evidence="4" key="2">
    <citation type="submission" date="2023-06" db="EMBL/GenBank/DDBJ databases">
        <authorList>
            <consortium name="Lawrence Berkeley National Laboratory"/>
            <person name="Haridas S."/>
            <person name="Hensen N."/>
            <person name="Bonometti L."/>
            <person name="Westerberg I."/>
            <person name="Brannstrom I.O."/>
            <person name="Guillou S."/>
            <person name="Cros-Aarteil S."/>
            <person name="Calhoun S."/>
            <person name="Kuo A."/>
            <person name="Mondo S."/>
            <person name="Pangilinan J."/>
            <person name="Riley R."/>
            <person name="Labutti K."/>
            <person name="Andreopoulos B."/>
            <person name="Lipzen A."/>
            <person name="Chen C."/>
            <person name="Yanf M."/>
            <person name="Daum C."/>
            <person name="Ng V."/>
            <person name="Clum A."/>
            <person name="Steindorff A."/>
            <person name="Ohm R."/>
            <person name="Martin F."/>
            <person name="Silar P."/>
            <person name="Natvig D."/>
            <person name="Lalanne C."/>
            <person name="Gautier V."/>
            <person name="Ament-Velasquez S.L."/>
            <person name="Kruys A."/>
            <person name="Hutchinson M.I."/>
            <person name="Powell A.J."/>
            <person name="Barry K."/>
            <person name="Miller A.N."/>
            <person name="Grigoriev I.V."/>
            <person name="Debuchy R."/>
            <person name="Gladieux P."/>
            <person name="Thoren M.H."/>
            <person name="Johannesson H."/>
        </authorList>
    </citation>
    <scope>NUCLEOTIDE SEQUENCE</scope>
    <source>
        <strain evidence="4">CBS 118394</strain>
    </source>
</reference>
<dbReference type="GO" id="GO:0000981">
    <property type="term" value="F:DNA-binding transcription factor activity, RNA polymerase II-specific"/>
    <property type="evidence" value="ECO:0007669"/>
    <property type="project" value="InterPro"/>
</dbReference>
<feature type="region of interest" description="Disordered" evidence="2">
    <location>
        <begin position="479"/>
        <end position="498"/>
    </location>
</feature>
<feature type="compositionally biased region" description="Low complexity" evidence="2">
    <location>
        <begin position="299"/>
        <end position="310"/>
    </location>
</feature>
<dbReference type="SUPFAM" id="SSF57701">
    <property type="entry name" value="Zn2/Cys6 DNA-binding domain"/>
    <property type="match status" value="1"/>
</dbReference>
<gene>
    <name evidence="4" type="ORF">B0H66DRAFT_562643</name>
</gene>
<dbReference type="GO" id="GO:0008270">
    <property type="term" value="F:zinc ion binding"/>
    <property type="evidence" value="ECO:0007669"/>
    <property type="project" value="InterPro"/>
</dbReference>
<feature type="compositionally biased region" description="Pro residues" evidence="2">
    <location>
        <begin position="205"/>
        <end position="215"/>
    </location>
</feature>
<dbReference type="SMART" id="SM00066">
    <property type="entry name" value="GAL4"/>
    <property type="match status" value="1"/>
</dbReference>
<dbReference type="InterPro" id="IPR001138">
    <property type="entry name" value="Zn2Cys6_DnaBD"/>
</dbReference>
<protein>
    <recommendedName>
        <fullName evidence="3">Zn(2)-C6 fungal-type domain-containing protein</fullName>
    </recommendedName>
</protein>
<reference evidence="4" key="1">
    <citation type="journal article" date="2023" name="Mol. Phylogenet. Evol.">
        <title>Genome-scale phylogeny and comparative genomics of the fungal order Sordariales.</title>
        <authorList>
            <person name="Hensen N."/>
            <person name="Bonometti L."/>
            <person name="Westerberg I."/>
            <person name="Brannstrom I.O."/>
            <person name="Guillou S."/>
            <person name="Cros-Aarteil S."/>
            <person name="Calhoun S."/>
            <person name="Haridas S."/>
            <person name="Kuo A."/>
            <person name="Mondo S."/>
            <person name="Pangilinan J."/>
            <person name="Riley R."/>
            <person name="LaButti K."/>
            <person name="Andreopoulos B."/>
            <person name="Lipzen A."/>
            <person name="Chen C."/>
            <person name="Yan M."/>
            <person name="Daum C."/>
            <person name="Ng V."/>
            <person name="Clum A."/>
            <person name="Steindorff A."/>
            <person name="Ohm R.A."/>
            <person name="Martin F."/>
            <person name="Silar P."/>
            <person name="Natvig D.O."/>
            <person name="Lalanne C."/>
            <person name="Gautier V."/>
            <person name="Ament-Velasquez S.L."/>
            <person name="Kruys A."/>
            <person name="Hutchinson M.I."/>
            <person name="Powell A.J."/>
            <person name="Barry K."/>
            <person name="Miller A.N."/>
            <person name="Grigoriev I.V."/>
            <person name="Debuchy R."/>
            <person name="Gladieux P."/>
            <person name="Hiltunen Thoren M."/>
            <person name="Johannesson H."/>
        </authorList>
    </citation>
    <scope>NUCLEOTIDE SEQUENCE</scope>
    <source>
        <strain evidence="4">CBS 118394</strain>
    </source>
</reference>
<name>A0AAE0I1W2_9PEZI</name>
<feature type="compositionally biased region" description="Polar residues" evidence="2">
    <location>
        <begin position="243"/>
        <end position="257"/>
    </location>
</feature>
<keyword evidence="1" id="KW-0539">Nucleus</keyword>
<feature type="compositionally biased region" description="Basic and acidic residues" evidence="2">
    <location>
        <begin position="288"/>
        <end position="297"/>
    </location>
</feature>
<dbReference type="CDD" id="cd00067">
    <property type="entry name" value="GAL4"/>
    <property type="match status" value="1"/>
</dbReference>
<dbReference type="AlphaFoldDB" id="A0AAE0I1W2"/>
<dbReference type="Proteomes" id="UP001283341">
    <property type="component" value="Unassembled WGS sequence"/>
</dbReference>
<proteinExistence type="predicted"/>
<evidence type="ECO:0000313" key="5">
    <source>
        <dbReference type="Proteomes" id="UP001283341"/>
    </source>
</evidence>
<dbReference type="Pfam" id="PF00172">
    <property type="entry name" value="Zn_clus"/>
    <property type="match status" value="1"/>
</dbReference>
<sequence length="526" mass="57265">MFGTWRVSSTGNDPDPTILGAELNQQKACDSCRAKKLKCLRQISGGCKRCESLDTPCTFLANTATKRRGRRGGSNGIQESPRKKQQWRKASQCPFTMPATSEDDMKRQTLSPPEDVVSLPPEIVLLTDDNEPPDQSYDDGSDDIFSLFTESETWAHTSFSSPPTACSSPSFKLAPDGGVESSPPQPPTSFISRSTKLLVPDIDHWPPPPPPPPCSAPLYSKPSVPTPPHTPTTKTTTNPPIQSPYQRQTASNSNMSPPQHIAQPCRCLQNVIFLINELETKLGSWEQRQPDNLDHHPRSSSSSSAATNNNNSYEMVSRNLSSSNPKISTGNIINNNGGFDLALLEFHKLAIHEGESMRRCLLCSSLGRADEMRALLFLLANRLAKLCSHMVTSIINQPYNLFNTSGNECGTPTPTTSTSAYYEDMLGGLNITVGGSYKVESGLEKAAVLQELVAFQLGLLHEFVSSFVVPSPITAVTTMGDGGDDDQRPQLQPAGPLTGGAEFAAVRDKVKGQLLRLRKYSRLYVG</sequence>
<dbReference type="EMBL" id="JAUEDM010000005">
    <property type="protein sequence ID" value="KAK3317017.1"/>
    <property type="molecule type" value="Genomic_DNA"/>
</dbReference>